<dbReference type="PANTHER" id="PTHR15889:SF2">
    <property type="entry name" value="LARGE RIBOSOMAL SUBUNIT PROTEIN ML37"/>
    <property type="match status" value="1"/>
</dbReference>
<dbReference type="OrthoDB" id="5835618at2759"/>
<evidence type="ECO:0000313" key="1">
    <source>
        <dbReference type="Proteomes" id="UP000085678"/>
    </source>
</evidence>
<dbReference type="RefSeq" id="XP_013389236.1">
    <property type="nucleotide sequence ID" value="XM_013533782.2"/>
</dbReference>
<keyword evidence="2 3" id="KW-0687">Ribonucleoprotein</keyword>
<gene>
    <name evidence="2 3" type="primary">LOC106157963</name>
</gene>
<dbReference type="GO" id="GO:0005739">
    <property type="term" value="C:mitochondrion"/>
    <property type="evidence" value="ECO:0007669"/>
    <property type="project" value="TreeGrafter"/>
</dbReference>
<dbReference type="GeneID" id="106157963"/>
<accession>A0A1S3HT70</accession>
<proteinExistence type="predicted"/>
<reference evidence="2 3" key="1">
    <citation type="submission" date="2025-04" db="UniProtKB">
        <authorList>
            <consortium name="RefSeq"/>
        </authorList>
    </citation>
    <scope>IDENTIFICATION</scope>
    <source>
        <tissue evidence="2 3">Gonads</tissue>
    </source>
</reference>
<dbReference type="STRING" id="7574.A0A1S3HT70"/>
<keyword evidence="1" id="KW-1185">Reference proteome</keyword>
<dbReference type="GO" id="GO:0005840">
    <property type="term" value="C:ribosome"/>
    <property type="evidence" value="ECO:0007669"/>
    <property type="project" value="UniProtKB-KW"/>
</dbReference>
<dbReference type="AlphaFoldDB" id="A0A1S3HT70"/>
<organism evidence="1 2">
    <name type="scientific">Lingula anatina</name>
    <name type="common">Brachiopod</name>
    <name type="synonym">Lingula unguis</name>
    <dbReference type="NCBI Taxonomy" id="7574"/>
    <lineage>
        <taxon>Eukaryota</taxon>
        <taxon>Metazoa</taxon>
        <taxon>Spiralia</taxon>
        <taxon>Lophotrochozoa</taxon>
        <taxon>Brachiopoda</taxon>
        <taxon>Linguliformea</taxon>
        <taxon>Lingulata</taxon>
        <taxon>Lingulida</taxon>
        <taxon>Linguloidea</taxon>
        <taxon>Lingulidae</taxon>
        <taxon>Lingula</taxon>
    </lineage>
</organism>
<dbReference type="Proteomes" id="UP000085678">
    <property type="component" value="Unplaced"/>
</dbReference>
<evidence type="ECO:0000313" key="2">
    <source>
        <dbReference type="RefSeq" id="XP_013389235.1"/>
    </source>
</evidence>
<dbReference type="PANTHER" id="PTHR15889">
    <property type="entry name" value="MITOCHONDRIAL RIBOSOMAL PROTEIN L37"/>
    <property type="match status" value="1"/>
</dbReference>
<evidence type="ECO:0000313" key="3">
    <source>
        <dbReference type="RefSeq" id="XP_013389236.1"/>
    </source>
</evidence>
<dbReference type="KEGG" id="lak:106157963"/>
<protein>
    <submittedName>
        <fullName evidence="2 3">39S ribosomal protein L37, mitochondrial</fullName>
    </submittedName>
</protein>
<dbReference type="RefSeq" id="XP_013389235.1">
    <property type="nucleotide sequence ID" value="XM_013533781.1"/>
</dbReference>
<sequence length="413" mass="48534">MRVTVCLCRQHYGRRWKEIWKREGKLKIPSTDVPRWIQDLGIQVVDPTVPPPVEKKRWTLPVPDDPRFCKPTYPNDHPDFHEQKRHIFNLNTYLLEGTKQIKTLTKTQVIEGQPKPLADLIGKVDHPLQDELIQRYIMQANVWNPATYKLPKRINFRLPGWKYKPETGITMGLMMRTLVENLIRLCDMIAVEEYPQVLTERRHTHDHVTWTHFNTQGVPIHVLAHSDHMISSNKPLPLFADEAMIDSSKAIVLPDFYPMSPLIDVKLHNVWREDTCNGWTPEYQFPHVHNFVFLNNDTWPNDRRNARAIMFCLAHCLTQAKKLYGEDVKVLPKPISVNCTHTNGIVFHFVNFQLNTLDFENQEGVKNIAWIDSCRMYRKILPKRAMLNKTEYKDYNPVAFQMFKARYLHGLVK</sequence>
<dbReference type="InterPro" id="IPR052482">
    <property type="entry name" value="mtLSU_mL37"/>
</dbReference>
<keyword evidence="2 3" id="KW-0689">Ribosomal protein</keyword>
<name>A0A1S3HT70_LINAN</name>